<evidence type="ECO:0000256" key="1">
    <source>
        <dbReference type="ARBA" id="ARBA00010613"/>
    </source>
</evidence>
<dbReference type="PANTHER" id="PTHR43674">
    <property type="entry name" value="NITRILASE C965.09-RELATED"/>
    <property type="match status" value="1"/>
</dbReference>
<dbReference type="Pfam" id="PF00795">
    <property type="entry name" value="CN_hydrolase"/>
    <property type="match status" value="1"/>
</dbReference>
<protein>
    <recommendedName>
        <fullName evidence="3">CN hydrolase domain-containing protein</fullName>
    </recommendedName>
</protein>
<evidence type="ECO:0000256" key="2">
    <source>
        <dbReference type="ARBA" id="ARBA00022801"/>
    </source>
</evidence>
<dbReference type="SUPFAM" id="SSF56317">
    <property type="entry name" value="Carbon-nitrogen hydrolase"/>
    <property type="match status" value="1"/>
</dbReference>
<dbReference type="InterPro" id="IPR050345">
    <property type="entry name" value="Aliph_Amidase/BUP"/>
</dbReference>
<dbReference type="AlphaFoldDB" id="A0A5E7HW56"/>
<dbReference type="Proteomes" id="UP000385207">
    <property type="component" value="Unassembled WGS sequence"/>
</dbReference>
<dbReference type="Gene3D" id="3.60.110.10">
    <property type="entry name" value="Carbon-nitrogen hydrolase"/>
    <property type="match status" value="1"/>
</dbReference>
<dbReference type="InterPro" id="IPR001110">
    <property type="entry name" value="UPF0012_CS"/>
</dbReference>
<dbReference type="OrthoDB" id="9811121at2"/>
<proteinExistence type="inferred from homology"/>
<comment type="similarity">
    <text evidence="1">Belongs to the carbon-nitrogen hydrolase superfamily. NIT1/NIT2 family.</text>
</comment>
<accession>A0A5E7HW56</accession>
<dbReference type="PROSITE" id="PS50263">
    <property type="entry name" value="CN_HYDROLASE"/>
    <property type="match status" value="1"/>
</dbReference>
<dbReference type="PROSITE" id="PS01227">
    <property type="entry name" value="UPF0012"/>
    <property type="match status" value="1"/>
</dbReference>
<evidence type="ECO:0000259" key="3">
    <source>
        <dbReference type="PROSITE" id="PS50263"/>
    </source>
</evidence>
<keyword evidence="2" id="KW-0378">Hydrolase</keyword>
<evidence type="ECO:0000313" key="4">
    <source>
        <dbReference type="EMBL" id="VVO67536.1"/>
    </source>
</evidence>
<dbReference type="InterPro" id="IPR003010">
    <property type="entry name" value="C-N_Hydrolase"/>
</dbReference>
<reference evidence="4 5" key="1">
    <citation type="submission" date="2019-09" db="EMBL/GenBank/DDBJ databases">
        <authorList>
            <person name="Chandra G."/>
            <person name="Truman W A."/>
        </authorList>
    </citation>
    <scope>NUCLEOTIDE SEQUENCE [LARGE SCALE GENOMIC DNA]</scope>
    <source>
        <strain evidence="4">PS862</strain>
    </source>
</reference>
<dbReference type="GO" id="GO:0050126">
    <property type="term" value="F:N-carbamoylputrescine amidase activity"/>
    <property type="evidence" value="ECO:0007669"/>
    <property type="project" value="TreeGrafter"/>
</dbReference>
<name>A0A5E7HW56_PSEFL</name>
<evidence type="ECO:0000313" key="5">
    <source>
        <dbReference type="Proteomes" id="UP000385207"/>
    </source>
</evidence>
<dbReference type="EMBL" id="CABVII010000004">
    <property type="protein sequence ID" value="VVO67536.1"/>
    <property type="molecule type" value="Genomic_DNA"/>
</dbReference>
<organism evidence="4 5">
    <name type="scientific">Pseudomonas fluorescens</name>
    <dbReference type="NCBI Taxonomy" id="294"/>
    <lineage>
        <taxon>Bacteria</taxon>
        <taxon>Pseudomonadati</taxon>
        <taxon>Pseudomonadota</taxon>
        <taxon>Gammaproteobacteria</taxon>
        <taxon>Pseudomonadales</taxon>
        <taxon>Pseudomonadaceae</taxon>
        <taxon>Pseudomonas</taxon>
    </lineage>
</organism>
<dbReference type="InterPro" id="IPR036526">
    <property type="entry name" value="C-N_Hydrolase_sf"/>
</dbReference>
<gene>
    <name evidence="4" type="ORF">PS862_01153</name>
</gene>
<dbReference type="GO" id="GO:0033388">
    <property type="term" value="P:putrescine biosynthetic process from arginine"/>
    <property type="evidence" value="ECO:0007669"/>
    <property type="project" value="TreeGrafter"/>
</dbReference>
<dbReference type="RefSeq" id="WP_150783447.1">
    <property type="nucleotide sequence ID" value="NZ_CABVII010000004.1"/>
</dbReference>
<feature type="domain" description="CN hydrolase" evidence="3">
    <location>
        <begin position="5"/>
        <end position="268"/>
    </location>
</feature>
<sequence>MLDKLKVSVAVFEIRRYQKFQDFSAHVRTFVSDAKLAGSRVLLLPEFLPMGLLWTNSRAAEVTNETVSSFYREVLTPLYPEFIQTLSFLAEEYDIYIVGATYWHEENGAGYNSAFVFKPDGSFERQHKVHLTRGEKAIQTSASQTLNDVFEVDGVKCGIFVCYDVQFPELTRHFVSRGAEVIFVPALTEERGAWREWFSAHARALENQVYVCVSPLVGDLGIPQDYPVRCMGKAFVACPIDNRMSITDGTFAESELNEPGLLNIELDLVKLRLSREKGEVRHLRDRRPDFYSTLES</sequence>
<dbReference type="PANTHER" id="PTHR43674:SF2">
    <property type="entry name" value="BETA-UREIDOPROPIONASE"/>
    <property type="match status" value="1"/>
</dbReference>